<evidence type="ECO:0000256" key="3">
    <source>
        <dbReference type="ARBA" id="ARBA00016965"/>
    </source>
</evidence>
<evidence type="ECO:0000256" key="7">
    <source>
        <dbReference type="ARBA" id="ARBA00022844"/>
    </source>
</evidence>
<keyword evidence="4 11" id="KW-0240">DNA-directed RNA polymerase</keyword>
<gene>
    <name evidence="12" type="primary">m117L</name>
</gene>
<evidence type="ECO:0000256" key="11">
    <source>
        <dbReference type="PIRNR" id="PIRNR000746"/>
    </source>
</evidence>
<evidence type="ECO:0000313" key="13">
    <source>
        <dbReference type="Proteomes" id="UP000291087"/>
    </source>
</evidence>
<evidence type="ECO:0000256" key="2">
    <source>
        <dbReference type="ARBA" id="ARBA00012418"/>
    </source>
</evidence>
<evidence type="ECO:0000256" key="1">
    <source>
        <dbReference type="ARBA" id="ARBA00010538"/>
    </source>
</evidence>
<accession>A0A481N8Q5</accession>
<dbReference type="GO" id="GO:0044423">
    <property type="term" value="C:virion component"/>
    <property type="evidence" value="ECO:0007669"/>
    <property type="project" value="UniProtKB-UniRule"/>
</dbReference>
<evidence type="ECO:0000256" key="6">
    <source>
        <dbReference type="ARBA" id="ARBA00022695"/>
    </source>
</evidence>
<comment type="function">
    <text evidence="11">Part of the DNA-dependent RNA polymerase which catalyzes the transcription of viral DNA into RNA using the four ribonucleoside triphosphates as substrates. Responsible for the transcription of early, intermediate and late genes.</text>
</comment>
<comment type="similarity">
    <text evidence="1 11">Belongs to the poxviridae DNA-directed RNA polymerase 35 kDa subunit family.</text>
</comment>
<evidence type="ECO:0000256" key="4">
    <source>
        <dbReference type="ARBA" id="ARBA00022478"/>
    </source>
</evidence>
<dbReference type="GO" id="GO:0003899">
    <property type="term" value="F:DNA-directed RNA polymerase activity"/>
    <property type="evidence" value="ECO:0007669"/>
    <property type="project" value="UniProtKB-EC"/>
</dbReference>
<evidence type="ECO:0000256" key="9">
    <source>
        <dbReference type="ARBA" id="ARBA00026040"/>
    </source>
</evidence>
<dbReference type="GO" id="GO:0000428">
    <property type="term" value="C:DNA-directed RNA polymerase complex"/>
    <property type="evidence" value="ECO:0007669"/>
    <property type="project" value="UniProtKB-UniRule"/>
</dbReference>
<keyword evidence="8 11" id="KW-0804">Transcription</keyword>
<sequence length="302" mass="35101">MYRNEKELELKLPPGLATFIKHGFNHKVQWPLLNVGIVLTNKTTAVNEEWLTAVEHMPTRKIFYNYTSGVLRKEVRFCAYLNKSQTQDKNYVTLYDFDYYVIHPDSTFTKIDKPKELENTLLHTFQTYKFKNIQMIELIAFSSGTDITDDVVERLTFLDVETFNREYNNVKSVIGNEFKYHVPFIVTAPLGKLTFYIDHYPWIDLKTHVKDVLDFLEGVLVADVHSHKLDTTIRPNMTTSAYNPSSGMLYVNDLLTMSVVNFFGCNARLHSYHKFDMSTLDIEAFLHALSKAFNAIIDMINH</sequence>
<evidence type="ECO:0000256" key="10">
    <source>
        <dbReference type="ARBA" id="ARBA00048552"/>
    </source>
</evidence>
<protein>
    <recommendedName>
        <fullName evidence="3 11">DNA-directed RNA polymerase 35 kDa subunit</fullName>
        <ecNumber evidence="2 11">2.7.7.6</ecNumber>
    </recommendedName>
</protein>
<evidence type="ECO:0000256" key="8">
    <source>
        <dbReference type="ARBA" id="ARBA00023163"/>
    </source>
</evidence>
<comment type="subunit">
    <text evidence="9">The DNA-dependent RNA polymerase used for intermediate and late genes expression consists of eight subunits 147 kDa, 133 kDa, 35 kDa, 30 kDa, 22 kDa, 19 kDa, 18 kDa and 7 kDa totalling more than 500 kDa in mass. The same holoenzyme, with the addition of the transcription-specificity factor RAP94, is used for early gene expression.</text>
</comment>
<dbReference type="EMBL" id="MK388108">
    <property type="protein sequence ID" value="QAV36965.1"/>
    <property type="molecule type" value="Genomic_DNA"/>
</dbReference>
<dbReference type="Proteomes" id="UP000291087">
    <property type="component" value="Segment"/>
</dbReference>
<dbReference type="EC" id="2.7.7.6" evidence="2 11"/>
<organism evidence="12 13">
    <name type="scientific">Myxoma virus</name>
    <dbReference type="NCBI Taxonomy" id="10273"/>
    <lineage>
        <taxon>Viruses</taxon>
        <taxon>Varidnaviria</taxon>
        <taxon>Bamfordvirae</taxon>
        <taxon>Nucleocytoviricota</taxon>
        <taxon>Pokkesviricetes</taxon>
        <taxon>Chitovirales</taxon>
        <taxon>Poxviridae</taxon>
        <taxon>Chordopoxvirinae</taxon>
        <taxon>Leporipoxvirus</taxon>
        <taxon>Leporipoxvirus myxoma</taxon>
    </lineage>
</organism>
<evidence type="ECO:0000256" key="5">
    <source>
        <dbReference type="ARBA" id="ARBA00022679"/>
    </source>
</evidence>
<comment type="subcellular location">
    <subcellularLocation>
        <location evidence="11">Virion</location>
    </subcellularLocation>
    <text evidence="11">All the enzymes and other proteins required to synthesize early mRNAs are packaged within the virion core along with the DNA genome. This is necessary because viral early mRNAs are synthesized within minutes after virus entry into the cell and are extruded through pores in the core particle.</text>
</comment>
<reference evidence="12 13" key="1">
    <citation type="journal article" date="2019" name="J. Virol.">
        <title>Punctuated evolution of myxoma virus: rapid and disjunct evolution of a recent viral lineage in Australia.</title>
        <authorList>
            <person name="Eden J.-S."/>
            <person name="Kerr P.J."/>
            <person name="Holmes E.C."/>
        </authorList>
    </citation>
    <scope>NUCLEOTIDE SEQUENCE [LARGE SCALE GENOMIC DNA]</scope>
    <source>
        <strain evidence="12">Aust/ACT/Acton/12-2012</strain>
    </source>
</reference>
<keyword evidence="5 11" id="KW-0808">Transferase</keyword>
<keyword evidence="6 11" id="KW-0548">Nucleotidyltransferase</keyword>
<dbReference type="InterPro" id="IPR005059">
    <property type="entry name" value="DNA-dir_RNA_pol_35kDa_poxviral"/>
</dbReference>
<dbReference type="GO" id="GO:0019083">
    <property type="term" value="P:viral transcription"/>
    <property type="evidence" value="ECO:0007669"/>
    <property type="project" value="UniProtKB-UniRule"/>
</dbReference>
<proteinExistence type="inferred from homology"/>
<comment type="catalytic activity">
    <reaction evidence="10 11">
        <text>RNA(n) + a ribonucleoside 5'-triphosphate = RNA(n+1) + diphosphate</text>
        <dbReference type="Rhea" id="RHEA:21248"/>
        <dbReference type="Rhea" id="RHEA-COMP:14527"/>
        <dbReference type="Rhea" id="RHEA-COMP:17342"/>
        <dbReference type="ChEBI" id="CHEBI:33019"/>
        <dbReference type="ChEBI" id="CHEBI:61557"/>
        <dbReference type="ChEBI" id="CHEBI:140395"/>
        <dbReference type="EC" id="2.7.7.6"/>
    </reaction>
</comment>
<evidence type="ECO:0000313" key="12">
    <source>
        <dbReference type="EMBL" id="QAV36965.1"/>
    </source>
</evidence>
<name>A0A481N8Q5_9POXV</name>
<dbReference type="PIRSF" id="PIRSF000746">
    <property type="entry name" value="Rpo35"/>
    <property type="match status" value="1"/>
</dbReference>
<dbReference type="GO" id="GO:0003677">
    <property type="term" value="F:DNA binding"/>
    <property type="evidence" value="ECO:0007669"/>
    <property type="project" value="UniProtKB-UniRule"/>
</dbReference>
<dbReference type="Pfam" id="PF03396">
    <property type="entry name" value="Pox_RNA_pol_35"/>
    <property type="match status" value="1"/>
</dbReference>
<keyword evidence="7 11" id="KW-0946">Virion</keyword>